<name>A0A831X8N5_9BACT</name>
<comment type="caution">
    <text evidence="1">The sequence shown here is derived from an EMBL/GenBank/DDBJ whole genome shotgun (WGS) entry which is preliminary data.</text>
</comment>
<reference evidence="1" key="1">
    <citation type="journal article" date="2020" name="mSystems">
        <title>Genome- and Community-Level Interaction Insights into Carbon Utilization and Element Cycling Functions of Hydrothermarchaeota in Hydrothermal Sediment.</title>
        <authorList>
            <person name="Zhou Z."/>
            <person name="Liu Y."/>
            <person name="Xu W."/>
            <person name="Pan J."/>
            <person name="Luo Z.H."/>
            <person name="Li M."/>
        </authorList>
    </citation>
    <scope>NUCLEOTIDE SEQUENCE [LARGE SCALE GENOMIC DNA]</scope>
    <source>
        <strain evidence="1">SpSt-210</strain>
    </source>
</reference>
<proteinExistence type="predicted"/>
<protein>
    <submittedName>
        <fullName evidence="1">Nitroreductase family deazaflavin-dependent oxidoreductase</fullName>
    </submittedName>
</protein>
<dbReference type="AlphaFoldDB" id="A0A831X8N5"/>
<dbReference type="EMBL" id="DSIY01000314">
    <property type="protein sequence ID" value="HEG92442.1"/>
    <property type="molecule type" value="Genomic_DNA"/>
</dbReference>
<accession>A0A831X8N5</accession>
<dbReference type="InterPro" id="IPR012349">
    <property type="entry name" value="Split_barrel_FMN-bd"/>
</dbReference>
<dbReference type="GO" id="GO:0016491">
    <property type="term" value="F:oxidoreductase activity"/>
    <property type="evidence" value="ECO:0007669"/>
    <property type="project" value="InterPro"/>
</dbReference>
<dbReference type="Gene3D" id="2.30.110.10">
    <property type="entry name" value="Electron Transport, Fmn-binding Protein, Chain A"/>
    <property type="match status" value="1"/>
</dbReference>
<sequence length="136" mass="15264">MGNSDNQPEWLARWAGARVLYLTTLGRRTGRPHRIEIWFAVDGGRLYLLSGGRDRSDWVRNIQVNPRVTVELGGETHSGVARILEEGTPQDQRARALLVRKYRTTEDDLADWGRRSLAVVIEFPGEAPNQPQASSG</sequence>
<organism evidence="1">
    <name type="scientific">Thermorudis peleae</name>
    <dbReference type="NCBI Taxonomy" id="1382356"/>
    <lineage>
        <taxon>Bacteria</taxon>
        <taxon>Pseudomonadati</taxon>
        <taxon>Thermomicrobiota</taxon>
        <taxon>Thermomicrobia</taxon>
        <taxon>Thermomicrobia incertae sedis</taxon>
        <taxon>Thermorudis</taxon>
    </lineage>
</organism>
<dbReference type="Pfam" id="PF04075">
    <property type="entry name" value="F420H2_quin_red"/>
    <property type="match status" value="1"/>
</dbReference>
<dbReference type="InterPro" id="IPR004378">
    <property type="entry name" value="F420H2_quin_Rdtase"/>
</dbReference>
<evidence type="ECO:0000313" key="1">
    <source>
        <dbReference type="EMBL" id="HEG92442.1"/>
    </source>
</evidence>
<dbReference type="SUPFAM" id="SSF50475">
    <property type="entry name" value="FMN-binding split barrel"/>
    <property type="match status" value="1"/>
</dbReference>
<gene>
    <name evidence="1" type="ORF">ENP34_13560</name>
</gene>
<dbReference type="NCBIfam" id="TIGR00026">
    <property type="entry name" value="hi_GC_TIGR00026"/>
    <property type="match status" value="1"/>
</dbReference>